<evidence type="ECO:0000313" key="8">
    <source>
        <dbReference type="EMBL" id="KPI36477.1"/>
    </source>
</evidence>
<keyword evidence="4 6" id="KW-0406">Ion transport</keyword>
<comment type="similarity">
    <text evidence="1 6">Belongs to the V-ATPase C subunit family.</text>
</comment>
<feature type="region of interest" description="Disordered" evidence="7">
    <location>
        <begin position="375"/>
        <end position="395"/>
    </location>
</feature>
<dbReference type="AlphaFoldDB" id="A0A0N1GZC8"/>
<gene>
    <name evidence="8" type="ORF">AB675_2912</name>
</gene>
<dbReference type="STRING" id="1664694.A0A0N1GZC8"/>
<comment type="subunit">
    <text evidence="6">V-ATPase is a heteromultimeric enzyme composed of a peripheral catalytic V1 complex (components A to H) attached to an integral membrane V0 proton pore complex.</text>
</comment>
<evidence type="ECO:0000256" key="2">
    <source>
        <dbReference type="ARBA" id="ARBA00022448"/>
    </source>
</evidence>
<dbReference type="CDD" id="cd14785">
    <property type="entry name" value="V-ATPase_C"/>
    <property type="match status" value="1"/>
</dbReference>
<dbReference type="FunFam" id="3.30.70.100:FF:000002">
    <property type="entry name" value="V-type proton ATPase subunit C"/>
    <property type="match status" value="1"/>
</dbReference>
<dbReference type="Pfam" id="PF03223">
    <property type="entry name" value="V-ATPase_C"/>
    <property type="match status" value="1"/>
</dbReference>
<dbReference type="VEuPathDB" id="FungiDB:AB675_2912"/>
<protein>
    <recommendedName>
        <fullName evidence="6">V-type proton ATPase subunit C</fullName>
    </recommendedName>
</protein>
<dbReference type="GO" id="GO:0046961">
    <property type="term" value="F:proton-transporting ATPase activity, rotational mechanism"/>
    <property type="evidence" value="ECO:0007669"/>
    <property type="project" value="InterPro"/>
</dbReference>
<dbReference type="InterPro" id="IPR004907">
    <property type="entry name" value="ATPase_V1-cplx_csu"/>
</dbReference>
<dbReference type="PANTHER" id="PTHR10137:SF0">
    <property type="entry name" value="V-TYPE PROTON ATPASE SUBUNIT C"/>
    <property type="match status" value="1"/>
</dbReference>
<evidence type="ECO:0000313" key="9">
    <source>
        <dbReference type="Proteomes" id="UP000038010"/>
    </source>
</evidence>
<evidence type="ECO:0000256" key="1">
    <source>
        <dbReference type="ARBA" id="ARBA00006138"/>
    </source>
</evidence>
<keyword evidence="3 6" id="KW-0375">Hydrogen ion transport</keyword>
<sequence>MSKHSTYLLLSLPSSITPSGHQKDALSHIESTVGSSGDAVKALPIPDFKIGTLDACLSQSDELAKLEGTCKGIVAKVSDTLRNVVDGDDDKAAEHKAVNDKPLDAYLSSFSWNKVKYRADKPISELISLLQKASPHHPLCMTPNLTDPQEINSIDNDVRSKFNQYNSLRTNLATLHRKQSGNLSTKSLLSIVNPKILVQTSGSEHLETHLVAVPSSNVKDFNRSYETISPMVVPRSAYFVDSDSEFSLYAVTVFKKHSQEFLHKSRERKWVPRDFKAQEGGKESELKELHKAEAEEKRVWGEILRLCRTGWGEGVMAAVHVVVLRMFVETVLRYGLPLDFVAAVVKTDTKRSEKARKALDSEFSYLAGNAFGRDSKGRVQKEDTSMGGPEVGAGQEGGEYKAYVSCDIDFD</sequence>
<organism evidence="8 9">
    <name type="scientific">Cyphellophora attinorum</name>
    <dbReference type="NCBI Taxonomy" id="1664694"/>
    <lineage>
        <taxon>Eukaryota</taxon>
        <taxon>Fungi</taxon>
        <taxon>Dikarya</taxon>
        <taxon>Ascomycota</taxon>
        <taxon>Pezizomycotina</taxon>
        <taxon>Eurotiomycetes</taxon>
        <taxon>Chaetothyriomycetidae</taxon>
        <taxon>Chaetothyriales</taxon>
        <taxon>Cyphellophoraceae</taxon>
        <taxon>Cyphellophora</taxon>
    </lineage>
</organism>
<comment type="function">
    <text evidence="5">Subunit of the V1 complex of vacuolar(H+)-ATPase (V-ATPase), a multisubunit enzyme composed of a peripheral complex (V1) that hydrolyzes ATP and a membrane integral complex (V0) that translocates protons. V-ATPase is responsible for acidifying and maintaining the pH of intracellular compartments. Subunit C is necessary for the assembly of the catalytic sector of the enzyme and is likely to have a specific function in its catalytic activity. Reversibly leaves the enzyme after glucose depletion, causing the catalytic subcomplex V1 to detach from the V0 section.</text>
</comment>
<dbReference type="GeneID" id="28734802"/>
<dbReference type="PANTHER" id="PTHR10137">
    <property type="entry name" value="V-TYPE PROTON ATPASE SUBUNIT C"/>
    <property type="match status" value="1"/>
</dbReference>
<dbReference type="OrthoDB" id="6605928at2759"/>
<dbReference type="Gene3D" id="1.20.1460.10">
    <property type="entry name" value="subunit c (vma5p) of the yeast v-atpase, domain 2"/>
    <property type="match status" value="1"/>
</dbReference>
<dbReference type="RefSeq" id="XP_017996440.1">
    <property type="nucleotide sequence ID" value="XM_018142922.1"/>
</dbReference>
<evidence type="ECO:0000256" key="3">
    <source>
        <dbReference type="ARBA" id="ARBA00022781"/>
    </source>
</evidence>
<dbReference type="Gene3D" id="3.30.70.1180">
    <property type="entry name" value="Vacuolar atp synthase subunit c, domain 1"/>
    <property type="match status" value="1"/>
</dbReference>
<accession>A0A0N1GZC8</accession>
<evidence type="ECO:0000256" key="4">
    <source>
        <dbReference type="ARBA" id="ARBA00023065"/>
    </source>
</evidence>
<name>A0A0N1GZC8_9EURO</name>
<comment type="caution">
    <text evidence="8">The sequence shown here is derived from an EMBL/GenBank/DDBJ whole genome shotgun (WGS) entry which is preliminary data.</text>
</comment>
<dbReference type="GO" id="GO:0000221">
    <property type="term" value="C:vacuolar proton-transporting V-type ATPase, V1 domain"/>
    <property type="evidence" value="ECO:0007669"/>
    <property type="project" value="TreeGrafter"/>
</dbReference>
<evidence type="ECO:0000256" key="6">
    <source>
        <dbReference type="RuleBase" id="RU364010"/>
    </source>
</evidence>
<evidence type="ECO:0000256" key="7">
    <source>
        <dbReference type="SAM" id="MobiDB-lite"/>
    </source>
</evidence>
<dbReference type="EMBL" id="LFJN01000031">
    <property type="protein sequence ID" value="KPI36477.1"/>
    <property type="molecule type" value="Genomic_DNA"/>
</dbReference>
<keyword evidence="9" id="KW-1185">Reference proteome</keyword>
<dbReference type="Gene3D" id="3.30.70.100">
    <property type="match status" value="1"/>
</dbReference>
<proteinExistence type="inferred from homology"/>
<feature type="compositionally biased region" description="Basic and acidic residues" evidence="7">
    <location>
        <begin position="375"/>
        <end position="384"/>
    </location>
</feature>
<comment type="function">
    <text evidence="6">Subunit of the V1 complex of vacuolar(H+)-ATPase (V-ATPase), a multisubunit enzyme composed of a peripheral complex (V1) that hydrolyzes ATP and a membrane integral complex (V0) that translocates protons. V-ATPase is responsible for acidifying and maintaining the pH of intracellular compartments and in some cell types, is targeted to the plasma membrane, where it is responsible for acidifying the extracellular environment. Subunit C is necessary for the assembly of the catalytic sector of the enzyme and is likely to have a specific function in its catalytic activity.</text>
</comment>
<evidence type="ECO:0000256" key="5">
    <source>
        <dbReference type="ARBA" id="ARBA00053565"/>
    </source>
</evidence>
<dbReference type="InterPro" id="IPR036132">
    <property type="entry name" value="Vac_ATP_synth_c_sf"/>
</dbReference>
<reference evidence="8 9" key="1">
    <citation type="submission" date="2015-06" db="EMBL/GenBank/DDBJ databases">
        <title>Draft genome of the ant-associated black yeast Phialophora attae CBS 131958.</title>
        <authorList>
            <person name="Moreno L.F."/>
            <person name="Stielow B.J."/>
            <person name="de Hoog S."/>
            <person name="Vicente V.A."/>
            <person name="Weiss V.A."/>
            <person name="de Vries M."/>
            <person name="Cruz L.M."/>
            <person name="Souza E.M."/>
        </authorList>
    </citation>
    <scope>NUCLEOTIDE SEQUENCE [LARGE SCALE GENOMIC DNA]</scope>
    <source>
        <strain evidence="8 9">CBS 131958</strain>
    </source>
</reference>
<dbReference type="SUPFAM" id="SSF118203">
    <property type="entry name" value="Vacuolar ATP synthase subunit C"/>
    <property type="match status" value="1"/>
</dbReference>
<keyword evidence="2 6" id="KW-0813">Transport</keyword>
<dbReference type="Proteomes" id="UP000038010">
    <property type="component" value="Unassembled WGS sequence"/>
</dbReference>